<reference evidence="2 3" key="1">
    <citation type="journal article" date="2012" name="J. Bacteriol.">
        <title>Complete genome sequence of Mycobacterium intracellulare strain ATCC 13950T.</title>
        <authorList>
            <person name="Kim B.J."/>
            <person name="Choi B.S."/>
            <person name="Lim J.S."/>
            <person name="Choi I.Y."/>
            <person name="Lee J.H."/>
            <person name="Chun J."/>
            <person name="Kook Y.H."/>
            <person name="Kim B.J."/>
        </authorList>
    </citation>
    <scope>NUCLEOTIDE SEQUENCE [LARGE SCALE GENOMIC DNA]</scope>
    <source>
        <strain evidence="3">ATCC 13950 / DSM 43223 / JCM 6384 / NCTC 13025 / 3600</strain>
    </source>
</reference>
<accession>H8ITU1</accession>
<dbReference type="Proteomes" id="UP000008004">
    <property type="component" value="Chromosome"/>
</dbReference>
<dbReference type="AlphaFoldDB" id="H8ITU1"/>
<sequence>MFQNNFGKARTMSALTTPRINLDVLQSLLHLSPFGAEGGYATEGDVLVNTTADGVDLNVIWDEVAAVVRAWNAERSALTSLLTFNTTNTADAIPQSRSSDSFEEASEFGEPESIRPPADYALMGYTWNDYDKASRWTWKYLRDSTAEQVRAVANYALEADNKLTTGTILQRLFDPAQTSNEWGHTVYGLYSGDSMVPPAYLGKDFATAHQHYLVSGSDTIDSGDLETAIRQVTEHGYGTEPNSKLLALMNPAQAEVVASFKAGEQNAPDIIAKHDYIPSAGAPAYFSPDEIVGQVAPESYNGLKVQGSYGPVWVIQSDFIPEDYIAVVATYGANSPDNAIGFREHVQTQYRGLRTISGRVPGYPIQDAFFQRSFGVGVRRRGQAAVTQIKATGSYDVPVIPR</sequence>
<dbReference type="KEGG" id="mia:OCU_20700"/>
<gene>
    <name evidence="2" type="ordered locus">OCU_20700</name>
</gene>
<proteinExistence type="predicted"/>
<dbReference type="EMBL" id="CP003322">
    <property type="protein sequence ID" value="AFC43289.1"/>
    <property type="molecule type" value="Genomic_DNA"/>
</dbReference>
<dbReference type="PATRIC" id="fig|487521.10.peg.2079"/>
<dbReference type="eggNOG" id="ENOG5033RUQ">
    <property type="taxonomic scope" value="Bacteria"/>
</dbReference>
<feature type="compositionally biased region" description="Acidic residues" evidence="1">
    <location>
        <begin position="101"/>
        <end position="110"/>
    </location>
</feature>
<organism evidence="2 3">
    <name type="scientific">Mycobacterium intracellulare (strain ATCC 13950 / DSM 43223 / JCM 6384 / NCTC 13025 / 3600)</name>
    <dbReference type="NCBI Taxonomy" id="487521"/>
    <lineage>
        <taxon>Bacteria</taxon>
        <taxon>Bacillati</taxon>
        <taxon>Actinomycetota</taxon>
        <taxon>Actinomycetes</taxon>
        <taxon>Mycobacteriales</taxon>
        <taxon>Mycobacteriaceae</taxon>
        <taxon>Mycobacterium</taxon>
        <taxon>Mycobacterium avium complex (MAC)</taxon>
    </lineage>
</organism>
<evidence type="ECO:0000256" key="1">
    <source>
        <dbReference type="SAM" id="MobiDB-lite"/>
    </source>
</evidence>
<dbReference type="HOGENOM" id="CLU_743584_0_0_11"/>
<evidence type="ECO:0000313" key="3">
    <source>
        <dbReference type="Proteomes" id="UP000008004"/>
    </source>
</evidence>
<protein>
    <recommendedName>
        <fullName evidence="4">Bacteriophage protein</fullName>
    </recommendedName>
</protein>
<evidence type="ECO:0008006" key="4">
    <source>
        <dbReference type="Google" id="ProtNLM"/>
    </source>
</evidence>
<name>H8ITU1_MYCIA</name>
<evidence type="ECO:0000313" key="2">
    <source>
        <dbReference type="EMBL" id="AFC43289.1"/>
    </source>
</evidence>
<feature type="region of interest" description="Disordered" evidence="1">
    <location>
        <begin position="93"/>
        <end position="113"/>
    </location>
</feature>